<dbReference type="Gene3D" id="3.40.50.9100">
    <property type="entry name" value="Dehydroquinase, class II"/>
    <property type="match status" value="1"/>
</dbReference>
<name>A0A7W3T6F3_9ACTN</name>
<feature type="binding site" evidence="8 10">
    <location>
        <position position="116"/>
    </location>
    <ligand>
        <name>substrate</name>
    </ligand>
</feature>
<dbReference type="GO" id="GO:0019631">
    <property type="term" value="P:quinate catabolic process"/>
    <property type="evidence" value="ECO:0007669"/>
    <property type="project" value="TreeGrafter"/>
</dbReference>
<dbReference type="PANTHER" id="PTHR21272">
    <property type="entry name" value="CATABOLIC 3-DEHYDROQUINASE"/>
    <property type="match status" value="1"/>
</dbReference>
<dbReference type="CDD" id="cd00466">
    <property type="entry name" value="DHQase_II"/>
    <property type="match status" value="1"/>
</dbReference>
<dbReference type="PANTHER" id="PTHR21272:SF3">
    <property type="entry name" value="CATABOLIC 3-DEHYDROQUINASE"/>
    <property type="match status" value="1"/>
</dbReference>
<dbReference type="AlphaFoldDB" id="A0A7W3T6F3"/>
<keyword evidence="13" id="KW-1185">Reference proteome</keyword>
<reference evidence="13" key="1">
    <citation type="submission" date="2019-10" db="EMBL/GenBank/DDBJ databases">
        <title>Streptomyces sp. nov., a novel actinobacterium isolated from alkaline environment.</title>
        <authorList>
            <person name="Golinska P."/>
        </authorList>
    </citation>
    <scope>NUCLEOTIDE SEQUENCE [LARGE SCALE GENOMIC DNA]</scope>
    <source>
        <strain evidence="13">DSM 42108</strain>
    </source>
</reference>
<comment type="function">
    <text evidence="8">Catalyzes a trans-dehydration via an enolate intermediate.</text>
</comment>
<dbReference type="InterPro" id="IPR001874">
    <property type="entry name" value="DHquinase_II"/>
</dbReference>
<feature type="binding site" evidence="8 10">
    <location>
        <position position="85"/>
    </location>
    <ligand>
        <name>substrate</name>
    </ligand>
</feature>
<evidence type="ECO:0000256" key="5">
    <source>
        <dbReference type="ARBA" id="ARBA00012060"/>
    </source>
</evidence>
<dbReference type="GO" id="GO:0009423">
    <property type="term" value="P:chorismate biosynthetic process"/>
    <property type="evidence" value="ECO:0007669"/>
    <property type="project" value="UniProtKB-UniRule"/>
</dbReference>
<keyword evidence="6 8" id="KW-0057">Aromatic amino acid biosynthesis</keyword>
<evidence type="ECO:0000313" key="12">
    <source>
        <dbReference type="EMBL" id="MBB0231809.1"/>
    </source>
</evidence>
<comment type="pathway">
    <text evidence="2 8">Metabolic intermediate biosynthesis; chorismate biosynthesis; chorismate from D-erythrose 4-phosphate and phosphoenolpyruvate: step 3/7.</text>
</comment>
<evidence type="ECO:0000313" key="13">
    <source>
        <dbReference type="Proteomes" id="UP000530234"/>
    </source>
</evidence>
<evidence type="ECO:0000256" key="6">
    <source>
        <dbReference type="ARBA" id="ARBA00023141"/>
    </source>
</evidence>
<feature type="site" description="Transition state stabilizer" evidence="8 11">
    <location>
        <position position="23"/>
    </location>
</feature>
<dbReference type="UniPathway" id="UPA00053">
    <property type="reaction ID" value="UER00086"/>
</dbReference>
<dbReference type="HAMAP" id="MF_00169">
    <property type="entry name" value="AroQ"/>
    <property type="match status" value="1"/>
</dbReference>
<dbReference type="InterPro" id="IPR018509">
    <property type="entry name" value="DHquinase_II_CS"/>
</dbReference>
<dbReference type="GO" id="GO:0008652">
    <property type="term" value="P:amino acid biosynthetic process"/>
    <property type="evidence" value="ECO:0007669"/>
    <property type="project" value="UniProtKB-KW"/>
</dbReference>
<dbReference type="EMBL" id="VKHS01000639">
    <property type="protein sequence ID" value="MBB0231809.1"/>
    <property type="molecule type" value="Genomic_DNA"/>
</dbReference>
<dbReference type="NCBIfam" id="TIGR01088">
    <property type="entry name" value="aroQ"/>
    <property type="match status" value="1"/>
</dbReference>
<evidence type="ECO:0000256" key="11">
    <source>
        <dbReference type="PIRSR" id="PIRSR001399-3"/>
    </source>
</evidence>
<comment type="catalytic activity">
    <reaction evidence="1 8">
        <text>3-dehydroquinate = 3-dehydroshikimate + H2O</text>
        <dbReference type="Rhea" id="RHEA:21096"/>
        <dbReference type="ChEBI" id="CHEBI:15377"/>
        <dbReference type="ChEBI" id="CHEBI:16630"/>
        <dbReference type="ChEBI" id="CHEBI:32364"/>
        <dbReference type="EC" id="4.2.1.10"/>
    </reaction>
</comment>
<dbReference type="GO" id="GO:0009073">
    <property type="term" value="P:aromatic amino acid family biosynthetic process"/>
    <property type="evidence" value="ECO:0007669"/>
    <property type="project" value="UniProtKB-KW"/>
</dbReference>
<feature type="active site" description="Proton acceptor" evidence="8 9">
    <location>
        <position position="28"/>
    </location>
</feature>
<comment type="caution">
    <text evidence="12">The sequence shown here is derived from an EMBL/GenBank/DDBJ whole genome shotgun (WGS) entry which is preliminary data.</text>
</comment>
<evidence type="ECO:0000256" key="9">
    <source>
        <dbReference type="PIRSR" id="PIRSR001399-1"/>
    </source>
</evidence>
<dbReference type="GO" id="GO:0003855">
    <property type="term" value="F:3-dehydroquinate dehydratase activity"/>
    <property type="evidence" value="ECO:0007669"/>
    <property type="project" value="UniProtKB-UniRule"/>
</dbReference>
<keyword evidence="8" id="KW-0028">Amino-acid biosynthesis</keyword>
<comment type="subunit">
    <text evidence="4 8">Homododecamer.</text>
</comment>
<dbReference type="NCBIfam" id="NF003807">
    <property type="entry name" value="PRK05395.1-4"/>
    <property type="match status" value="1"/>
</dbReference>
<evidence type="ECO:0000256" key="1">
    <source>
        <dbReference type="ARBA" id="ARBA00001864"/>
    </source>
</evidence>
<dbReference type="SUPFAM" id="SSF52304">
    <property type="entry name" value="Type II 3-dehydroquinate dehydratase"/>
    <property type="match status" value="1"/>
</dbReference>
<protein>
    <recommendedName>
        <fullName evidence="5 8">3-dehydroquinate dehydratase</fullName>
        <shortName evidence="8">3-dehydroquinase</shortName>
        <ecNumber evidence="5 8">4.2.1.10</ecNumber>
    </recommendedName>
    <alternativeName>
        <fullName evidence="8">Type II DHQase</fullName>
    </alternativeName>
</protein>
<organism evidence="12 13">
    <name type="scientific">Streptomyces calidiresistens</name>
    <dbReference type="NCBI Taxonomy" id="1485586"/>
    <lineage>
        <taxon>Bacteria</taxon>
        <taxon>Bacillati</taxon>
        <taxon>Actinomycetota</taxon>
        <taxon>Actinomycetes</taxon>
        <taxon>Kitasatosporales</taxon>
        <taxon>Streptomycetaceae</taxon>
        <taxon>Streptomyces</taxon>
    </lineage>
</organism>
<evidence type="ECO:0000256" key="7">
    <source>
        <dbReference type="ARBA" id="ARBA00023239"/>
    </source>
</evidence>
<dbReference type="EC" id="4.2.1.10" evidence="5 8"/>
<keyword evidence="7 8" id="KW-0456">Lyase</keyword>
<feature type="active site" description="Proton donor" evidence="8 9">
    <location>
        <position position="105"/>
    </location>
</feature>
<proteinExistence type="inferred from homology"/>
<evidence type="ECO:0000256" key="2">
    <source>
        <dbReference type="ARBA" id="ARBA00004902"/>
    </source>
</evidence>
<evidence type="ECO:0000256" key="4">
    <source>
        <dbReference type="ARBA" id="ARBA00011193"/>
    </source>
</evidence>
<dbReference type="Pfam" id="PF01220">
    <property type="entry name" value="DHquinase_II"/>
    <property type="match status" value="1"/>
</dbReference>
<feature type="binding site" evidence="8 10">
    <location>
        <begin position="106"/>
        <end position="107"/>
    </location>
    <ligand>
        <name>substrate</name>
    </ligand>
</feature>
<dbReference type="PIRSF" id="PIRSF001399">
    <property type="entry name" value="DHquinase_II"/>
    <property type="match status" value="1"/>
</dbReference>
<dbReference type="InterPro" id="IPR036441">
    <property type="entry name" value="DHquinase_II_sf"/>
</dbReference>
<sequence>MSAPDTRRVLVLNGPNLGRLGSREPDVYGSVSYADLVERCTALGRELGLAVEVRETNDEGEMIRWLHEAADGRLPVVLNPGAFTHYSYGMRDAAAQRTAPLIEVHISNPHARESFRHTSVVGAVASGTIAGFGPDSYLLALRALAGQDARPRSTTGG</sequence>
<dbReference type="NCBIfam" id="NF003805">
    <property type="entry name" value="PRK05395.1-2"/>
    <property type="match status" value="1"/>
</dbReference>
<comment type="similarity">
    <text evidence="3 8">Belongs to the type-II 3-dehydroquinase family.</text>
</comment>
<gene>
    <name evidence="8 12" type="primary">aroQ</name>
    <name evidence="12" type="ORF">FOE67_20495</name>
</gene>
<evidence type="ECO:0000256" key="3">
    <source>
        <dbReference type="ARBA" id="ARBA00011037"/>
    </source>
</evidence>
<dbReference type="PROSITE" id="PS01029">
    <property type="entry name" value="DEHYDROQUINASE_II"/>
    <property type="match status" value="1"/>
</dbReference>
<evidence type="ECO:0000256" key="8">
    <source>
        <dbReference type="HAMAP-Rule" id="MF_00169"/>
    </source>
</evidence>
<evidence type="ECO:0000256" key="10">
    <source>
        <dbReference type="PIRSR" id="PIRSR001399-2"/>
    </source>
</evidence>
<feature type="binding site" evidence="8 10">
    <location>
        <position position="92"/>
    </location>
    <ligand>
        <name>substrate</name>
    </ligand>
</feature>
<accession>A0A7W3T6F3</accession>
<dbReference type="RefSeq" id="WP_182666364.1">
    <property type="nucleotide sequence ID" value="NZ_VKHS01000639.1"/>
</dbReference>
<feature type="binding site" evidence="8 10">
    <location>
        <position position="79"/>
    </location>
    <ligand>
        <name>substrate</name>
    </ligand>
</feature>
<dbReference type="Proteomes" id="UP000530234">
    <property type="component" value="Unassembled WGS sequence"/>
</dbReference>